<dbReference type="GeneID" id="80914262"/>
<keyword evidence="2" id="KW-0408">Iron</keyword>
<evidence type="ECO:0000256" key="3">
    <source>
        <dbReference type="SAM" id="MobiDB-lite"/>
    </source>
</evidence>
<dbReference type="Pfam" id="PF14226">
    <property type="entry name" value="DIOX_N"/>
    <property type="match status" value="1"/>
</dbReference>
<dbReference type="Pfam" id="PF03171">
    <property type="entry name" value="2OG-FeII_Oxy"/>
    <property type="match status" value="1"/>
</dbReference>
<dbReference type="InterPro" id="IPR005123">
    <property type="entry name" value="Oxoglu/Fe-dep_dioxygenase_dom"/>
</dbReference>
<dbReference type="AlphaFoldDB" id="A0A9W8XBX1"/>
<dbReference type="OrthoDB" id="288590at2759"/>
<dbReference type="PANTHER" id="PTHR47990">
    <property type="entry name" value="2-OXOGLUTARATE (2OG) AND FE(II)-DEPENDENT OXYGENASE SUPERFAMILY PROTEIN-RELATED"/>
    <property type="match status" value="1"/>
</dbReference>
<dbReference type="PROSITE" id="PS51471">
    <property type="entry name" value="FE2OG_OXY"/>
    <property type="match status" value="1"/>
</dbReference>
<dbReference type="InterPro" id="IPR044861">
    <property type="entry name" value="IPNS-like_FE2OG_OXY"/>
</dbReference>
<dbReference type="InterPro" id="IPR027443">
    <property type="entry name" value="IPNS-like_sf"/>
</dbReference>
<name>A0A9W8XBX1_9PLEO</name>
<evidence type="ECO:0000313" key="6">
    <source>
        <dbReference type="Proteomes" id="UP001140513"/>
    </source>
</evidence>
<dbReference type="GO" id="GO:0046872">
    <property type="term" value="F:metal ion binding"/>
    <property type="evidence" value="ECO:0007669"/>
    <property type="project" value="UniProtKB-KW"/>
</dbReference>
<comment type="similarity">
    <text evidence="1 2">Belongs to the iron/ascorbate-dependent oxidoreductase family.</text>
</comment>
<feature type="domain" description="Fe2OG dioxygenase" evidence="4">
    <location>
        <begin position="192"/>
        <end position="307"/>
    </location>
</feature>
<evidence type="ECO:0000259" key="4">
    <source>
        <dbReference type="PROSITE" id="PS51471"/>
    </source>
</evidence>
<sequence>MVKTIPVLDAACLSNGTAQERAEFSAKFLESLTEFGFCKLVNHSVPLPVVEDTFSKVSQISLSSEPFLMKQQIKSFFKLPFADKKDIINDPKKGQQRGWSPPGEEKTWWLESNTGDVESPKFSDNKESFDCGHPDDKQFPNRWPTQEALEGYQKTMDQFFFDCGDLCSDLLEVLASAMGHESKLFSSKCTHEATTIRINHFPPVKRETLETGQVSRIWPHNDFGIISLVFPDRTGGLEYEDRENPGAFIPMPYNGDDEVVVIASETIQRWTNGSVRAGLHRVTKPHNMDENADMVPERWSLVYFVKADRHVNVGPLKEFVTGEKPMYEDLTALEYQAMRNAVHYPEPEQLEQVAAAA</sequence>
<keyword evidence="2" id="KW-0560">Oxidoreductase</keyword>
<evidence type="ECO:0000256" key="1">
    <source>
        <dbReference type="ARBA" id="ARBA00008056"/>
    </source>
</evidence>
<comment type="caution">
    <text evidence="5">The sequence shown here is derived from an EMBL/GenBank/DDBJ whole genome shotgun (WGS) entry which is preliminary data.</text>
</comment>
<keyword evidence="2" id="KW-0479">Metal-binding</keyword>
<evidence type="ECO:0000313" key="5">
    <source>
        <dbReference type="EMBL" id="KAJ4346800.1"/>
    </source>
</evidence>
<dbReference type="RefSeq" id="XP_056066600.1">
    <property type="nucleotide sequence ID" value="XM_056219473.1"/>
</dbReference>
<dbReference type="InterPro" id="IPR050231">
    <property type="entry name" value="Iron_ascorbate_oxido_reductase"/>
</dbReference>
<reference evidence="5" key="1">
    <citation type="submission" date="2022-10" db="EMBL/GenBank/DDBJ databases">
        <title>Tapping the CABI collections for fungal endophytes: first genome assemblies for Collariella, Neodidymelliopsis, Ascochyta clinopodiicola, Didymella pomorum, Didymosphaeria variabile, Neocosmospora piperis and Neocucurbitaria cava.</title>
        <authorList>
            <person name="Hill R."/>
        </authorList>
    </citation>
    <scope>NUCLEOTIDE SEQUENCE</scope>
    <source>
        <strain evidence="5">IMI 356815</strain>
    </source>
</reference>
<dbReference type="GO" id="GO:0044283">
    <property type="term" value="P:small molecule biosynthetic process"/>
    <property type="evidence" value="ECO:0007669"/>
    <property type="project" value="UniProtKB-ARBA"/>
</dbReference>
<proteinExistence type="inferred from homology"/>
<organism evidence="5 6">
    <name type="scientific">Didymosphaeria variabile</name>
    <dbReference type="NCBI Taxonomy" id="1932322"/>
    <lineage>
        <taxon>Eukaryota</taxon>
        <taxon>Fungi</taxon>
        <taxon>Dikarya</taxon>
        <taxon>Ascomycota</taxon>
        <taxon>Pezizomycotina</taxon>
        <taxon>Dothideomycetes</taxon>
        <taxon>Pleosporomycetidae</taxon>
        <taxon>Pleosporales</taxon>
        <taxon>Massarineae</taxon>
        <taxon>Didymosphaeriaceae</taxon>
        <taxon>Didymosphaeria</taxon>
    </lineage>
</organism>
<dbReference type="InterPro" id="IPR026992">
    <property type="entry name" value="DIOX_N"/>
</dbReference>
<dbReference type="SUPFAM" id="SSF51197">
    <property type="entry name" value="Clavaminate synthase-like"/>
    <property type="match status" value="1"/>
</dbReference>
<dbReference type="Proteomes" id="UP001140513">
    <property type="component" value="Unassembled WGS sequence"/>
</dbReference>
<gene>
    <name evidence="5" type="ORF">N0V89_010732</name>
</gene>
<dbReference type="Gene3D" id="2.60.120.330">
    <property type="entry name" value="B-lactam Antibiotic, Isopenicillin N Synthase, Chain"/>
    <property type="match status" value="1"/>
</dbReference>
<feature type="region of interest" description="Disordered" evidence="3">
    <location>
        <begin position="89"/>
        <end position="108"/>
    </location>
</feature>
<dbReference type="GO" id="GO:0016491">
    <property type="term" value="F:oxidoreductase activity"/>
    <property type="evidence" value="ECO:0007669"/>
    <property type="project" value="UniProtKB-KW"/>
</dbReference>
<dbReference type="EMBL" id="JAPEUX010000008">
    <property type="protein sequence ID" value="KAJ4346800.1"/>
    <property type="molecule type" value="Genomic_DNA"/>
</dbReference>
<accession>A0A9W8XBX1</accession>
<keyword evidence="6" id="KW-1185">Reference proteome</keyword>
<evidence type="ECO:0000256" key="2">
    <source>
        <dbReference type="RuleBase" id="RU003682"/>
    </source>
</evidence>
<protein>
    <recommendedName>
        <fullName evidence="4">Fe2OG dioxygenase domain-containing protein</fullName>
    </recommendedName>
</protein>